<protein>
    <recommendedName>
        <fullName evidence="4">NTF2-like protein</fullName>
    </recommendedName>
</protein>
<evidence type="ECO:0000313" key="2">
    <source>
        <dbReference type="EMBL" id="ROT39803.1"/>
    </source>
</evidence>
<dbReference type="AlphaFoldDB" id="A0A3N2PZ46"/>
<keyword evidence="3" id="KW-1185">Reference proteome</keyword>
<accession>A0A3N2PZ46</accession>
<reference evidence="2 3" key="1">
    <citation type="journal article" date="2018" name="Mol. Ecol.">
        <title>The obligate alkalophilic soda-lake fungus Sodiomyces alkalinus has shifted to a protein diet.</title>
        <authorList>
            <person name="Grum-Grzhimaylo A.A."/>
            <person name="Falkoski D.L."/>
            <person name="van den Heuvel J."/>
            <person name="Valero-Jimenez C.A."/>
            <person name="Min B."/>
            <person name="Choi I.G."/>
            <person name="Lipzen A."/>
            <person name="Daum C.G."/>
            <person name="Aanen D.K."/>
            <person name="Tsang A."/>
            <person name="Henrissat B."/>
            <person name="Bilanenko E.N."/>
            <person name="de Vries R.P."/>
            <person name="van Kan J.A.L."/>
            <person name="Grigoriev I.V."/>
            <person name="Debets A.J.M."/>
        </authorList>
    </citation>
    <scope>NUCLEOTIDE SEQUENCE [LARGE SCALE GENOMIC DNA]</scope>
    <source>
        <strain evidence="2 3">F11</strain>
    </source>
</reference>
<dbReference type="EMBL" id="ML119053">
    <property type="protein sequence ID" value="ROT39803.1"/>
    <property type="molecule type" value="Genomic_DNA"/>
</dbReference>
<feature type="compositionally biased region" description="Basic and acidic residues" evidence="1">
    <location>
        <begin position="370"/>
        <end position="380"/>
    </location>
</feature>
<name>A0A3N2PZ46_SODAK</name>
<dbReference type="SUPFAM" id="SSF54427">
    <property type="entry name" value="NTF2-like"/>
    <property type="match status" value="1"/>
</dbReference>
<feature type="region of interest" description="Disordered" evidence="1">
    <location>
        <begin position="227"/>
        <end position="400"/>
    </location>
</feature>
<feature type="region of interest" description="Disordered" evidence="1">
    <location>
        <begin position="479"/>
        <end position="545"/>
    </location>
</feature>
<feature type="compositionally biased region" description="Polar residues" evidence="1">
    <location>
        <begin position="167"/>
        <end position="183"/>
    </location>
</feature>
<sequence>MTATATYQQFLAAPNSSLLAADASLHYITTTTSFHGPNNIIKHLSTQRNNVKKEKEELLHVIEGPTAIAAEVDTSLGFVISGGTYLPGLDDNFVADRTASLLIMHIVTFDTEGKITQIRQSWDQGSLLKQLDVIGKSARNWPIRDSVDQLKLVTNSLKSTGVIPTAPETTDTLSRARGNSQNALRDPHASLSLFESREKQATDEIPAVVSPYAGTRPQQRSLAEIFGDEPAEEVGSPSAGRERHSIATKTGAGKNFQPSRLFNTDEDTPEEPDTPETVKSPAKASYRPHPQKYEHFHFADGSDPQDAAAAAATASNHRPRSPKNNANWSFDDFVTPQKAKPSKTIRHQDIRHWDTENNEAAPADPAAQKPRRDAEPHFEFVDDGLPSGQPRLVGRPKGTAHNAGLHLYDNNLYNEDGSAPTPSANRPLGNITNLSDRRKDFDAHFAMTDNSPTTINHTPQPNISDDRQKAVTMMNANWSSYDKSPASHKENKPEAGNEDRGVHISGDSMGGMKGSNRAWMFGGDEDSPKPAAQKSTTAQKDFWDF</sequence>
<dbReference type="GeneID" id="39575239"/>
<dbReference type="RefSeq" id="XP_028467609.1">
    <property type="nucleotide sequence ID" value="XM_028606761.1"/>
</dbReference>
<dbReference type="Gene3D" id="3.10.450.50">
    <property type="match status" value="1"/>
</dbReference>
<evidence type="ECO:0008006" key="4">
    <source>
        <dbReference type="Google" id="ProtNLM"/>
    </source>
</evidence>
<dbReference type="OrthoDB" id="1162399at2759"/>
<dbReference type="InterPro" id="IPR032710">
    <property type="entry name" value="NTF2-like_dom_sf"/>
</dbReference>
<dbReference type="Proteomes" id="UP000272025">
    <property type="component" value="Unassembled WGS sequence"/>
</dbReference>
<evidence type="ECO:0000313" key="3">
    <source>
        <dbReference type="Proteomes" id="UP000272025"/>
    </source>
</evidence>
<dbReference type="STRING" id="1314773.A0A3N2PZ46"/>
<feature type="region of interest" description="Disordered" evidence="1">
    <location>
        <begin position="161"/>
        <end position="185"/>
    </location>
</feature>
<proteinExistence type="predicted"/>
<evidence type="ECO:0000256" key="1">
    <source>
        <dbReference type="SAM" id="MobiDB-lite"/>
    </source>
</evidence>
<organism evidence="2 3">
    <name type="scientific">Sodiomyces alkalinus (strain CBS 110278 / VKM F-3762 / F11)</name>
    <name type="common">Alkaliphilic filamentous fungus</name>
    <dbReference type="NCBI Taxonomy" id="1314773"/>
    <lineage>
        <taxon>Eukaryota</taxon>
        <taxon>Fungi</taxon>
        <taxon>Dikarya</taxon>
        <taxon>Ascomycota</taxon>
        <taxon>Pezizomycotina</taxon>
        <taxon>Sordariomycetes</taxon>
        <taxon>Hypocreomycetidae</taxon>
        <taxon>Glomerellales</taxon>
        <taxon>Plectosphaerellaceae</taxon>
        <taxon>Sodiomyces</taxon>
    </lineage>
</organism>
<feature type="compositionally biased region" description="Basic and acidic residues" evidence="1">
    <location>
        <begin position="485"/>
        <end position="502"/>
    </location>
</feature>
<gene>
    <name evidence="2" type="ORF">SODALDRAFT_138204</name>
</gene>
<feature type="compositionally biased region" description="Acidic residues" evidence="1">
    <location>
        <begin position="264"/>
        <end position="274"/>
    </location>
</feature>
<feature type="compositionally biased region" description="Basic and acidic residues" evidence="1">
    <location>
        <begin position="291"/>
        <end position="300"/>
    </location>
</feature>
<feature type="compositionally biased region" description="Basic and acidic residues" evidence="1">
    <location>
        <begin position="346"/>
        <end position="355"/>
    </location>
</feature>